<evidence type="ECO:0000259" key="1">
    <source>
        <dbReference type="Pfam" id="PF03171"/>
    </source>
</evidence>
<gene>
    <name evidence="2" type="ORF">H5410_001726</name>
</gene>
<dbReference type="OrthoDB" id="288590at2759"/>
<dbReference type="AlphaFoldDB" id="A0A9J6AZZ4"/>
<reference evidence="2 3" key="1">
    <citation type="submission" date="2020-09" db="EMBL/GenBank/DDBJ databases">
        <title>De no assembly of potato wild relative species, Solanum commersonii.</title>
        <authorList>
            <person name="Cho K."/>
        </authorList>
    </citation>
    <scope>NUCLEOTIDE SEQUENCE [LARGE SCALE GENOMIC DNA]</scope>
    <source>
        <strain evidence="2">LZ3.2</strain>
        <tissue evidence="2">Leaf</tissue>
    </source>
</reference>
<dbReference type="InterPro" id="IPR050231">
    <property type="entry name" value="Iron_ascorbate_oxido_reductase"/>
</dbReference>
<protein>
    <recommendedName>
        <fullName evidence="1">Isopenicillin N synthase-like Fe(2+) 2OG dioxygenase domain-containing protein</fullName>
    </recommendedName>
</protein>
<dbReference type="Pfam" id="PF03171">
    <property type="entry name" value="2OG-FeII_Oxy"/>
    <property type="match status" value="1"/>
</dbReference>
<keyword evidence="3" id="KW-1185">Reference proteome</keyword>
<name>A0A9J6AZZ4_SOLCO</name>
<evidence type="ECO:0000313" key="2">
    <source>
        <dbReference type="EMBL" id="KAG5630009.1"/>
    </source>
</evidence>
<dbReference type="Proteomes" id="UP000824120">
    <property type="component" value="Chromosome 1"/>
</dbReference>
<feature type="domain" description="Isopenicillin N synthase-like Fe(2+) 2OG dioxygenase" evidence="1">
    <location>
        <begin position="120"/>
        <end position="186"/>
    </location>
</feature>
<sequence>MEKSFKLPTLDFYNTDLLKQGSNKWNSLRDEVFKAFQEYGCFEAMFDKVKPRDLLEEIKEIFNFPLEFKMSKSSTMFGYLGQNPTLPLYERLTIQDVLSHGVAKKFAHLFWPDGNPIVWYYRKPTRDESGIGLAPHTDKNILTILFQIQVNGLQIQRDNGQWVDIEFSPNSFLVLVGDVFKAWSNG</sequence>
<proteinExistence type="predicted"/>
<dbReference type="SUPFAM" id="SSF51197">
    <property type="entry name" value="Clavaminate synthase-like"/>
    <property type="match status" value="1"/>
</dbReference>
<dbReference type="PANTHER" id="PTHR47990">
    <property type="entry name" value="2-OXOGLUTARATE (2OG) AND FE(II)-DEPENDENT OXYGENASE SUPERFAMILY PROTEIN-RELATED"/>
    <property type="match status" value="1"/>
</dbReference>
<accession>A0A9J6AZZ4</accession>
<comment type="caution">
    <text evidence="2">The sequence shown here is derived from an EMBL/GenBank/DDBJ whole genome shotgun (WGS) entry which is preliminary data.</text>
</comment>
<dbReference type="Gene3D" id="2.60.120.330">
    <property type="entry name" value="B-lactam Antibiotic, Isopenicillin N Synthase, Chain"/>
    <property type="match status" value="2"/>
</dbReference>
<dbReference type="InterPro" id="IPR044861">
    <property type="entry name" value="IPNS-like_FE2OG_OXY"/>
</dbReference>
<dbReference type="InterPro" id="IPR027443">
    <property type="entry name" value="IPNS-like_sf"/>
</dbReference>
<organism evidence="2 3">
    <name type="scientific">Solanum commersonii</name>
    <name type="common">Commerson's wild potato</name>
    <name type="synonym">Commerson's nightshade</name>
    <dbReference type="NCBI Taxonomy" id="4109"/>
    <lineage>
        <taxon>Eukaryota</taxon>
        <taxon>Viridiplantae</taxon>
        <taxon>Streptophyta</taxon>
        <taxon>Embryophyta</taxon>
        <taxon>Tracheophyta</taxon>
        <taxon>Spermatophyta</taxon>
        <taxon>Magnoliopsida</taxon>
        <taxon>eudicotyledons</taxon>
        <taxon>Gunneridae</taxon>
        <taxon>Pentapetalae</taxon>
        <taxon>asterids</taxon>
        <taxon>lamiids</taxon>
        <taxon>Solanales</taxon>
        <taxon>Solanaceae</taxon>
        <taxon>Solanoideae</taxon>
        <taxon>Solaneae</taxon>
        <taxon>Solanum</taxon>
    </lineage>
</organism>
<dbReference type="EMBL" id="JACXVP010000001">
    <property type="protein sequence ID" value="KAG5630009.1"/>
    <property type="molecule type" value="Genomic_DNA"/>
</dbReference>
<evidence type="ECO:0000313" key="3">
    <source>
        <dbReference type="Proteomes" id="UP000824120"/>
    </source>
</evidence>